<organism evidence="16 17">
    <name type="scientific">Sulfitobacter indolifex HEL-45</name>
    <dbReference type="NCBI Taxonomy" id="391624"/>
    <lineage>
        <taxon>Bacteria</taxon>
        <taxon>Pseudomonadati</taxon>
        <taxon>Pseudomonadota</taxon>
        <taxon>Alphaproteobacteria</taxon>
        <taxon>Rhodobacterales</taxon>
        <taxon>Roseobacteraceae</taxon>
        <taxon>Sulfitobacter</taxon>
    </lineage>
</organism>
<keyword evidence="11" id="KW-0511">Multifunctional enzyme</keyword>
<dbReference type="PROSITE" id="PS00067">
    <property type="entry name" value="3HCDH"/>
    <property type="match status" value="1"/>
</dbReference>
<dbReference type="Pfam" id="PF02737">
    <property type="entry name" value="3HCDH_N"/>
    <property type="match status" value="1"/>
</dbReference>
<dbReference type="InterPro" id="IPR008927">
    <property type="entry name" value="6-PGluconate_DH-like_C_sf"/>
</dbReference>
<keyword evidence="5" id="KW-0276">Fatty acid metabolism</keyword>
<feature type="domain" description="3-hydroxyacyl-CoA dehydrogenase NAD binding" evidence="15">
    <location>
        <begin position="321"/>
        <end position="495"/>
    </location>
</feature>
<evidence type="ECO:0000256" key="1">
    <source>
        <dbReference type="ARBA" id="ARBA00005005"/>
    </source>
</evidence>
<keyword evidence="9" id="KW-0443">Lipid metabolism</keyword>
<accession>A0ABM9XBH1</accession>
<evidence type="ECO:0000256" key="13">
    <source>
        <dbReference type="SAM" id="MobiDB-lite"/>
    </source>
</evidence>
<comment type="pathway">
    <text evidence="1">Lipid metabolism; fatty acid beta-oxidation.</text>
</comment>
<evidence type="ECO:0000256" key="11">
    <source>
        <dbReference type="ARBA" id="ARBA00023268"/>
    </source>
</evidence>
<feature type="region of interest" description="Disordered" evidence="13">
    <location>
        <begin position="587"/>
        <end position="607"/>
    </location>
</feature>
<evidence type="ECO:0000256" key="12">
    <source>
        <dbReference type="ARBA" id="ARBA00049556"/>
    </source>
</evidence>
<comment type="catalytic activity">
    <reaction evidence="12">
        <text>a (3S)-3-hydroxyacyl-CoA + NAD(+) = a 3-oxoacyl-CoA + NADH + H(+)</text>
        <dbReference type="Rhea" id="RHEA:22432"/>
        <dbReference type="ChEBI" id="CHEBI:15378"/>
        <dbReference type="ChEBI" id="CHEBI:57318"/>
        <dbReference type="ChEBI" id="CHEBI:57540"/>
        <dbReference type="ChEBI" id="CHEBI:57945"/>
        <dbReference type="ChEBI" id="CHEBI:90726"/>
        <dbReference type="EC" id="1.1.1.35"/>
    </reaction>
</comment>
<dbReference type="PANTHER" id="PTHR43612:SF3">
    <property type="entry name" value="TRIFUNCTIONAL ENZYME SUBUNIT ALPHA, MITOCHONDRIAL"/>
    <property type="match status" value="1"/>
</dbReference>
<dbReference type="Gene3D" id="3.90.226.10">
    <property type="entry name" value="2-enoyl-CoA Hydratase, Chain A, domain 1"/>
    <property type="match status" value="1"/>
</dbReference>
<dbReference type="PANTHER" id="PTHR43612">
    <property type="entry name" value="TRIFUNCTIONAL ENZYME SUBUNIT ALPHA"/>
    <property type="match status" value="1"/>
</dbReference>
<dbReference type="EMBL" id="ABID01000001">
    <property type="protein sequence ID" value="EDQ06837.1"/>
    <property type="molecule type" value="Genomic_DNA"/>
</dbReference>
<comment type="caution">
    <text evidence="16">The sequence shown here is derived from an EMBL/GenBank/DDBJ whole genome shotgun (WGS) entry which is preliminary data.</text>
</comment>
<evidence type="ECO:0000256" key="2">
    <source>
        <dbReference type="ARBA" id="ARBA00007005"/>
    </source>
</evidence>
<evidence type="ECO:0000256" key="4">
    <source>
        <dbReference type="ARBA" id="ARBA00012076"/>
    </source>
</evidence>
<dbReference type="InterPro" id="IPR001753">
    <property type="entry name" value="Enoyl-CoA_hydra/iso"/>
</dbReference>
<dbReference type="RefSeq" id="WP_007118904.1">
    <property type="nucleotide sequence ID" value="NZ_ABID01000001.1"/>
</dbReference>
<evidence type="ECO:0000256" key="3">
    <source>
        <dbReference type="ARBA" id="ARBA00008750"/>
    </source>
</evidence>
<dbReference type="EC" id="4.2.1.17" evidence="4"/>
<keyword evidence="17" id="KW-1185">Reference proteome</keyword>
<evidence type="ECO:0000259" key="14">
    <source>
        <dbReference type="Pfam" id="PF00725"/>
    </source>
</evidence>
<evidence type="ECO:0000256" key="6">
    <source>
        <dbReference type="ARBA" id="ARBA00022963"/>
    </source>
</evidence>
<gene>
    <name evidence="16" type="ORF">OIHEL45_08465</name>
</gene>
<evidence type="ECO:0000313" key="17">
    <source>
        <dbReference type="Proteomes" id="UP000003257"/>
    </source>
</evidence>
<proteinExistence type="inferred from homology"/>
<protein>
    <recommendedName>
        <fullName evidence="4">enoyl-CoA hydratase</fullName>
        <ecNumber evidence="4">4.2.1.17</ecNumber>
    </recommendedName>
</protein>
<dbReference type="Proteomes" id="UP000003257">
    <property type="component" value="Unassembled WGS sequence"/>
</dbReference>
<keyword evidence="6" id="KW-0442">Lipid degradation</keyword>
<evidence type="ECO:0000259" key="15">
    <source>
        <dbReference type="Pfam" id="PF02737"/>
    </source>
</evidence>
<keyword evidence="10" id="KW-0456">Lyase</keyword>
<dbReference type="InterPro" id="IPR006176">
    <property type="entry name" value="3-OHacyl-CoA_DH_NAD-bd"/>
</dbReference>
<sequence length="690" mass="74660">MTGHVLKYLGESKLELGAAEERKGNWRTGRDQEGILWLALDKADSSTNTISGDVLRELERHVSAAEEDLPHAVVIRSAKPGGFAAGADITGFAKMSDEGAGELLTQGHAVLDRLEKLSCPTICVVHGAALGAGFELALACDIRIAVPGASFAFPEVQLGLHPGLGGTFRLPALIDSTEAMTMMLSGKTAHTKRAKTLGIVDEIVEERHVAAAVRAFAKTGIERAEPGLKTRALGLEQARTLLARQMRNRTEERAPADHYPAPHALIELWEEHGTDRRTMQRGEIRSFANLLKTPSSKNLRRVFFLRQKLKDTARGDDDIAHVHVIGAGTMGAEIAAMTAIRGKRVSLSDLDTTALGRAIKQAAKLCEDKQLTNTKTRDALDRLMPDPNGYGISRADLVIEAAPERMEVKEKIYAELKAQMKEGAILASNTSSLSIDDLSAHAPDKTRFAGLHFFNPVAKIPLVEVVVGTDTDTQTADRLAAFCGAIGKLPAQVGDYPGFVVNRILTPYLMEAMVLMDEGVPKEVIDSAALRFGMPMGPVTLADQVGLDIGLHVAESLRDRLDKPMAEITDMLQARVEQGDLGRKTGRGFYDWSDGSPHPDSEEHGPADLTDRLILPMLNAAVEVLGQGVAKDADQIDAAMIFATGWAPFRGGPLQYARTRGTRDVSDRLRALAKAHGPRFEPDEGWQGFN</sequence>
<evidence type="ECO:0000313" key="16">
    <source>
        <dbReference type="EMBL" id="EDQ06837.1"/>
    </source>
</evidence>
<evidence type="ECO:0000256" key="9">
    <source>
        <dbReference type="ARBA" id="ARBA00023098"/>
    </source>
</evidence>
<dbReference type="InterPro" id="IPR050136">
    <property type="entry name" value="FA_oxidation_alpha_subunit"/>
</dbReference>
<evidence type="ECO:0000256" key="7">
    <source>
        <dbReference type="ARBA" id="ARBA00023002"/>
    </source>
</evidence>
<dbReference type="Gene3D" id="1.10.1040.50">
    <property type="match status" value="1"/>
</dbReference>
<evidence type="ECO:0000256" key="8">
    <source>
        <dbReference type="ARBA" id="ARBA00023027"/>
    </source>
</evidence>
<reference evidence="16 17" key="1">
    <citation type="submission" date="2007-11" db="EMBL/GenBank/DDBJ databases">
        <authorList>
            <person name="Wagner-Dobler I."/>
            <person name="Ferriera S."/>
            <person name="Johnson J."/>
            <person name="Kravitz S."/>
            <person name="Beeson K."/>
            <person name="Sutton G."/>
            <person name="Rogers Y.-H."/>
            <person name="Friedman R."/>
            <person name="Frazier M."/>
            <person name="Venter J.C."/>
        </authorList>
    </citation>
    <scope>NUCLEOTIDE SEQUENCE [LARGE SCALE GENOMIC DNA]</scope>
    <source>
        <strain evidence="16 17">HEL-45</strain>
    </source>
</reference>
<name>A0ABM9XBH1_9RHOB</name>
<feature type="compositionally biased region" description="Basic and acidic residues" evidence="13">
    <location>
        <begin position="597"/>
        <end position="607"/>
    </location>
</feature>
<dbReference type="CDD" id="cd06558">
    <property type="entry name" value="crotonase-like"/>
    <property type="match status" value="1"/>
</dbReference>
<dbReference type="InterPro" id="IPR006180">
    <property type="entry name" value="3-OHacyl-CoA_DH_CS"/>
</dbReference>
<dbReference type="Pfam" id="PF00725">
    <property type="entry name" value="3HCDH"/>
    <property type="match status" value="1"/>
</dbReference>
<dbReference type="InterPro" id="IPR006108">
    <property type="entry name" value="3HC_DH_C"/>
</dbReference>
<dbReference type="InterPro" id="IPR036291">
    <property type="entry name" value="NAD(P)-bd_dom_sf"/>
</dbReference>
<evidence type="ECO:0000256" key="5">
    <source>
        <dbReference type="ARBA" id="ARBA00022832"/>
    </source>
</evidence>
<dbReference type="SUPFAM" id="SSF48179">
    <property type="entry name" value="6-phosphogluconate dehydrogenase C-terminal domain-like"/>
    <property type="match status" value="2"/>
</dbReference>
<dbReference type="Gene3D" id="3.40.50.720">
    <property type="entry name" value="NAD(P)-binding Rossmann-like Domain"/>
    <property type="match status" value="1"/>
</dbReference>
<dbReference type="SUPFAM" id="SSF52096">
    <property type="entry name" value="ClpP/crotonase"/>
    <property type="match status" value="1"/>
</dbReference>
<dbReference type="SUPFAM" id="SSF51735">
    <property type="entry name" value="NAD(P)-binding Rossmann-fold domains"/>
    <property type="match status" value="1"/>
</dbReference>
<comment type="similarity">
    <text evidence="2">In the central section; belongs to the 3-hydroxyacyl-CoA dehydrogenase family.</text>
</comment>
<evidence type="ECO:0000256" key="10">
    <source>
        <dbReference type="ARBA" id="ARBA00023239"/>
    </source>
</evidence>
<dbReference type="Pfam" id="PF00378">
    <property type="entry name" value="ECH_1"/>
    <property type="match status" value="1"/>
</dbReference>
<feature type="domain" description="3-hydroxyacyl-CoA dehydrogenase C-terminal" evidence="14">
    <location>
        <begin position="498"/>
        <end position="592"/>
    </location>
</feature>
<dbReference type="InterPro" id="IPR029045">
    <property type="entry name" value="ClpP/crotonase-like_dom_sf"/>
</dbReference>
<keyword evidence="7" id="KW-0560">Oxidoreductase</keyword>
<keyword evidence="8" id="KW-0520">NAD</keyword>
<comment type="similarity">
    <text evidence="3">In the N-terminal section; belongs to the enoyl-CoA hydratase/isomerase family.</text>
</comment>